<keyword evidence="3" id="KW-0378">Hydrolase</keyword>
<dbReference type="CDD" id="cd02248">
    <property type="entry name" value="Peptidase_C1A"/>
    <property type="match status" value="1"/>
</dbReference>
<dbReference type="InterPro" id="IPR000668">
    <property type="entry name" value="Peptidase_C1A_C"/>
</dbReference>
<evidence type="ECO:0000256" key="3">
    <source>
        <dbReference type="ARBA" id="ARBA00022801"/>
    </source>
</evidence>
<comment type="similarity">
    <text evidence="1">Belongs to the peptidase C1 family.</text>
</comment>
<evidence type="ECO:0000259" key="6">
    <source>
        <dbReference type="SMART" id="SM00645"/>
    </source>
</evidence>
<accession>A0A3P7KWT3</accession>
<evidence type="ECO:0000313" key="7">
    <source>
        <dbReference type="EMBL" id="VDN09054.1"/>
    </source>
</evidence>
<dbReference type="PRINTS" id="PR00705">
    <property type="entry name" value="PAPAIN"/>
</dbReference>
<keyword evidence="4" id="KW-0788">Thiol protease</keyword>
<evidence type="ECO:0000256" key="4">
    <source>
        <dbReference type="ARBA" id="ARBA00022807"/>
    </source>
</evidence>
<dbReference type="PROSITE" id="PS00639">
    <property type="entry name" value="THIOL_PROTEASE_HIS"/>
    <property type="match status" value="1"/>
</dbReference>
<dbReference type="PROSITE" id="PS00640">
    <property type="entry name" value="THIOL_PROTEASE_ASN"/>
    <property type="match status" value="1"/>
</dbReference>
<keyword evidence="2" id="KW-0645">Protease</keyword>
<dbReference type="InterPro" id="IPR025661">
    <property type="entry name" value="Pept_asp_AS"/>
</dbReference>
<dbReference type="EMBL" id="UYRU01046303">
    <property type="protein sequence ID" value="VDN09054.1"/>
    <property type="molecule type" value="Genomic_DNA"/>
</dbReference>
<protein>
    <recommendedName>
        <fullName evidence="6">Peptidase C1A papain C-terminal domain-containing protein</fullName>
    </recommendedName>
</protein>
<dbReference type="OrthoDB" id="387093at2759"/>
<dbReference type="SMART" id="SM00645">
    <property type="entry name" value="Pept_C1"/>
    <property type="match status" value="1"/>
</dbReference>
<proteinExistence type="inferred from homology"/>
<dbReference type="AlphaFoldDB" id="A0A3P7KWT3"/>
<dbReference type="Gene3D" id="3.90.70.10">
    <property type="entry name" value="Cysteine proteinases"/>
    <property type="match status" value="1"/>
</dbReference>
<name>A0A3P7KWT3_DIBLA</name>
<reference evidence="7 8" key="1">
    <citation type="submission" date="2018-11" db="EMBL/GenBank/DDBJ databases">
        <authorList>
            <consortium name="Pathogen Informatics"/>
        </authorList>
    </citation>
    <scope>NUCLEOTIDE SEQUENCE [LARGE SCALE GENOMIC DNA]</scope>
</reference>
<dbReference type="InterPro" id="IPR000169">
    <property type="entry name" value="Pept_cys_AS"/>
</dbReference>
<evidence type="ECO:0000256" key="1">
    <source>
        <dbReference type="ARBA" id="ARBA00008455"/>
    </source>
</evidence>
<evidence type="ECO:0000313" key="8">
    <source>
        <dbReference type="Proteomes" id="UP000281553"/>
    </source>
</evidence>
<dbReference type="InterPro" id="IPR013128">
    <property type="entry name" value="Peptidase_C1A"/>
</dbReference>
<keyword evidence="8" id="KW-1185">Reference proteome</keyword>
<dbReference type="PROSITE" id="PS00139">
    <property type="entry name" value="THIOL_PROTEASE_CYS"/>
    <property type="match status" value="1"/>
</dbReference>
<evidence type="ECO:0000256" key="5">
    <source>
        <dbReference type="ARBA" id="ARBA00023157"/>
    </source>
</evidence>
<sequence length="204" mass="22558">MAFLHALLQRECGACWAFSAASAIEWHWAIKKNSTVTVSRQQMVDCVQSNFGCNGGLIENALAYAQSSGLMSDAEYPYRSRVTQCNYDPAKVILRTNGFEKLSNLKEPALTCILKEKGPIAIGLDASARGLQHYDTGLFNDLDCNGEYLNHAVVLVGYGVDQNGRKYWIAQNSWSNKWGEDGFFRILFGENHCGVAVTPLIPVL</sequence>
<evidence type="ECO:0000256" key="2">
    <source>
        <dbReference type="ARBA" id="ARBA00022670"/>
    </source>
</evidence>
<organism evidence="7 8">
    <name type="scientific">Dibothriocephalus latus</name>
    <name type="common">Fish tapeworm</name>
    <name type="synonym">Diphyllobothrium latum</name>
    <dbReference type="NCBI Taxonomy" id="60516"/>
    <lineage>
        <taxon>Eukaryota</taxon>
        <taxon>Metazoa</taxon>
        <taxon>Spiralia</taxon>
        <taxon>Lophotrochozoa</taxon>
        <taxon>Platyhelminthes</taxon>
        <taxon>Cestoda</taxon>
        <taxon>Eucestoda</taxon>
        <taxon>Diphyllobothriidea</taxon>
        <taxon>Diphyllobothriidae</taxon>
        <taxon>Dibothriocephalus</taxon>
    </lineage>
</organism>
<gene>
    <name evidence="7" type="ORF">DILT_LOCUS4885</name>
</gene>
<dbReference type="GO" id="GO:0008234">
    <property type="term" value="F:cysteine-type peptidase activity"/>
    <property type="evidence" value="ECO:0007669"/>
    <property type="project" value="UniProtKB-KW"/>
</dbReference>
<dbReference type="PANTHER" id="PTHR12411">
    <property type="entry name" value="CYSTEINE PROTEASE FAMILY C1-RELATED"/>
    <property type="match status" value="1"/>
</dbReference>
<keyword evidence="5" id="KW-1015">Disulfide bond</keyword>
<dbReference type="Proteomes" id="UP000281553">
    <property type="component" value="Unassembled WGS sequence"/>
</dbReference>
<dbReference type="Pfam" id="PF00112">
    <property type="entry name" value="Peptidase_C1"/>
    <property type="match status" value="1"/>
</dbReference>
<dbReference type="InterPro" id="IPR038765">
    <property type="entry name" value="Papain-like_cys_pep_sf"/>
</dbReference>
<dbReference type="GO" id="GO:0006508">
    <property type="term" value="P:proteolysis"/>
    <property type="evidence" value="ECO:0007669"/>
    <property type="project" value="UniProtKB-KW"/>
</dbReference>
<dbReference type="InterPro" id="IPR025660">
    <property type="entry name" value="Pept_his_AS"/>
</dbReference>
<feature type="domain" description="Peptidase C1A papain C-terminal" evidence="6">
    <location>
        <begin position="1"/>
        <end position="203"/>
    </location>
</feature>
<dbReference type="InterPro" id="IPR039417">
    <property type="entry name" value="Peptidase_C1A_papain-like"/>
</dbReference>
<dbReference type="SUPFAM" id="SSF54001">
    <property type="entry name" value="Cysteine proteinases"/>
    <property type="match status" value="1"/>
</dbReference>